<dbReference type="SUPFAM" id="SSF46785">
    <property type="entry name" value="Winged helix' DNA-binding domain"/>
    <property type="match status" value="1"/>
</dbReference>
<accession>A0ABQ1G0L6</accession>
<dbReference type="InterPro" id="IPR001845">
    <property type="entry name" value="HTH_ArsR_DNA-bd_dom"/>
</dbReference>
<dbReference type="Gene3D" id="1.10.10.10">
    <property type="entry name" value="Winged helix-like DNA-binding domain superfamily/Winged helix DNA-binding domain"/>
    <property type="match status" value="1"/>
</dbReference>
<evidence type="ECO:0000313" key="3">
    <source>
        <dbReference type="EMBL" id="GGA34855.1"/>
    </source>
</evidence>
<evidence type="ECO:0000259" key="2">
    <source>
        <dbReference type="SMART" id="SM00418"/>
    </source>
</evidence>
<dbReference type="RefSeq" id="WP_094094101.1">
    <property type="nucleotide sequence ID" value="NZ_BMHF01000006.1"/>
</dbReference>
<dbReference type="InterPro" id="IPR036388">
    <property type="entry name" value="WH-like_DNA-bd_sf"/>
</dbReference>
<proteinExistence type="predicted"/>
<gene>
    <name evidence="3" type="ORF">GCM10010917_20110</name>
</gene>
<comment type="caution">
    <text evidence="3">The sequence shown here is derived from an EMBL/GenBank/DDBJ whole genome shotgun (WGS) entry which is preliminary data.</text>
</comment>
<protein>
    <submittedName>
        <fullName evidence="3">Transcriptional regulator</fullName>
    </submittedName>
</protein>
<dbReference type="InterPro" id="IPR011991">
    <property type="entry name" value="ArsR-like_HTH"/>
</dbReference>
<evidence type="ECO:0000256" key="1">
    <source>
        <dbReference type="ARBA" id="ARBA00023125"/>
    </source>
</evidence>
<keyword evidence="1" id="KW-0238">DNA-binding</keyword>
<dbReference type="Proteomes" id="UP000609323">
    <property type="component" value="Unassembled WGS sequence"/>
</dbReference>
<reference evidence="4" key="1">
    <citation type="journal article" date="2019" name="Int. J. Syst. Evol. Microbiol.">
        <title>The Global Catalogue of Microorganisms (GCM) 10K type strain sequencing project: providing services to taxonomists for standard genome sequencing and annotation.</title>
        <authorList>
            <consortium name="The Broad Institute Genomics Platform"/>
            <consortium name="The Broad Institute Genome Sequencing Center for Infectious Disease"/>
            <person name="Wu L."/>
            <person name="Ma J."/>
        </authorList>
    </citation>
    <scope>NUCLEOTIDE SEQUENCE [LARGE SCALE GENOMIC DNA]</scope>
    <source>
        <strain evidence="4">CGMCC 1.15044</strain>
    </source>
</reference>
<feature type="domain" description="HTH arsR-type" evidence="2">
    <location>
        <begin position="14"/>
        <end position="82"/>
    </location>
</feature>
<dbReference type="Pfam" id="PF01022">
    <property type="entry name" value="HTH_5"/>
    <property type="match status" value="1"/>
</dbReference>
<evidence type="ECO:0000313" key="4">
    <source>
        <dbReference type="Proteomes" id="UP000609323"/>
    </source>
</evidence>
<organism evidence="3 4">
    <name type="scientific">Paenibacillus physcomitrellae</name>
    <dbReference type="NCBI Taxonomy" id="1619311"/>
    <lineage>
        <taxon>Bacteria</taxon>
        <taxon>Bacillati</taxon>
        <taxon>Bacillota</taxon>
        <taxon>Bacilli</taxon>
        <taxon>Bacillales</taxon>
        <taxon>Paenibacillaceae</taxon>
        <taxon>Paenibacillus</taxon>
    </lineage>
</organism>
<name>A0ABQ1G0L6_9BACL</name>
<dbReference type="CDD" id="cd00090">
    <property type="entry name" value="HTH_ARSR"/>
    <property type="match status" value="1"/>
</dbReference>
<sequence length="316" mass="35758">MLELSFDDPEQLVTVAHALSTRSRVDILRLLVSQNLNVIEISELLKLPVSTVANNIRVLEAAKLINTELLPASRGAMKVCSRNYDDIHIALNQEKSIPKGDIRVYEVDVPIGHYSDCEVVPTCGMANAEGMIIREDEPASFYHPKHISAQIMWFRKGYVEYLLPMEIPAGSRIEALELSMEMCSEAPNYDNNWPSDISVWINGIEIGMWTCPGDFGDRRGKLNPSWWLDWSTQYGLLKTWKVDREKTTLDMEKVSSVNLSQLNLDQSPKVRLRIGIKPDAVHQGGINLFGRQFGDYEQNLVMKVHFVPEEEEGAQA</sequence>
<dbReference type="SMART" id="SM00418">
    <property type="entry name" value="HTH_ARSR"/>
    <property type="match status" value="1"/>
</dbReference>
<keyword evidence="4" id="KW-1185">Reference proteome</keyword>
<dbReference type="InterPro" id="IPR036390">
    <property type="entry name" value="WH_DNA-bd_sf"/>
</dbReference>
<dbReference type="EMBL" id="BMHF01000006">
    <property type="protein sequence ID" value="GGA34855.1"/>
    <property type="molecule type" value="Genomic_DNA"/>
</dbReference>